<dbReference type="SUPFAM" id="SSF55620">
    <property type="entry name" value="Tetrahydrobiopterin biosynthesis enzymes-like"/>
    <property type="match status" value="1"/>
</dbReference>
<dbReference type="AlphaFoldDB" id="A0A517YZ02"/>
<dbReference type="Gene3D" id="3.30.479.10">
    <property type="entry name" value="6-pyruvoyl tetrahydropterin synthase/QueD"/>
    <property type="match status" value="1"/>
</dbReference>
<dbReference type="GO" id="GO:0046872">
    <property type="term" value="F:metal ion binding"/>
    <property type="evidence" value="ECO:0007669"/>
    <property type="project" value="UniProtKB-KW"/>
</dbReference>
<evidence type="ECO:0000256" key="6">
    <source>
        <dbReference type="ARBA" id="ARBA00022723"/>
    </source>
</evidence>
<dbReference type="GO" id="GO:0003874">
    <property type="term" value="F:6-pyruvoyltetrahydropterin synthase activity"/>
    <property type="evidence" value="ECO:0007669"/>
    <property type="project" value="InterPro"/>
</dbReference>
<protein>
    <recommendedName>
        <fullName evidence="5">6-carboxy-5,6,7,8-tetrahydropterin synthase</fullName>
        <ecNumber evidence="4">4.1.2.50</ecNumber>
    </recommendedName>
    <alternativeName>
        <fullName evidence="9">Queuosine biosynthesis protein QueD</fullName>
    </alternativeName>
</protein>
<keyword evidence="12" id="KW-1185">Reference proteome</keyword>
<comment type="catalytic activity">
    <reaction evidence="10">
        <text>7,8-dihydroneopterin 3'-triphosphate + H2O = 6-carboxy-5,6,7,8-tetrahydropterin + triphosphate + acetaldehyde + 2 H(+)</text>
        <dbReference type="Rhea" id="RHEA:27966"/>
        <dbReference type="ChEBI" id="CHEBI:15343"/>
        <dbReference type="ChEBI" id="CHEBI:15377"/>
        <dbReference type="ChEBI" id="CHEBI:15378"/>
        <dbReference type="ChEBI" id="CHEBI:18036"/>
        <dbReference type="ChEBI" id="CHEBI:58462"/>
        <dbReference type="ChEBI" id="CHEBI:61032"/>
        <dbReference type="EC" id="4.1.2.50"/>
    </reaction>
</comment>
<dbReference type="UniPathway" id="UPA00391"/>
<evidence type="ECO:0000256" key="5">
    <source>
        <dbReference type="ARBA" id="ARBA00018141"/>
    </source>
</evidence>
<dbReference type="RefSeq" id="WP_200761377.1">
    <property type="nucleotide sequence ID" value="NZ_CP036425.1"/>
</dbReference>
<evidence type="ECO:0000313" key="12">
    <source>
        <dbReference type="Proteomes" id="UP000317369"/>
    </source>
</evidence>
<dbReference type="PANTHER" id="PTHR12589:SF7">
    <property type="entry name" value="6-PYRUVOYL TETRAHYDROBIOPTERIN SYNTHASE"/>
    <property type="match status" value="1"/>
</dbReference>
<dbReference type="Proteomes" id="UP000317369">
    <property type="component" value="Chromosome"/>
</dbReference>
<evidence type="ECO:0000256" key="8">
    <source>
        <dbReference type="ARBA" id="ARBA00023239"/>
    </source>
</evidence>
<dbReference type="FunFam" id="3.30.479.10:FF:000003">
    <property type="entry name" value="6-pyruvoyl tetrahydrobiopterin synthase"/>
    <property type="match status" value="1"/>
</dbReference>
<keyword evidence="6" id="KW-0479">Metal-binding</keyword>
<reference evidence="11 12" key="1">
    <citation type="submission" date="2019-02" db="EMBL/GenBank/DDBJ databases">
        <title>Deep-cultivation of Planctomycetes and their phenomic and genomic characterization uncovers novel biology.</title>
        <authorList>
            <person name="Wiegand S."/>
            <person name="Jogler M."/>
            <person name="Boedeker C."/>
            <person name="Pinto D."/>
            <person name="Vollmers J."/>
            <person name="Rivas-Marin E."/>
            <person name="Kohn T."/>
            <person name="Peeters S.H."/>
            <person name="Heuer A."/>
            <person name="Rast P."/>
            <person name="Oberbeckmann S."/>
            <person name="Bunk B."/>
            <person name="Jeske O."/>
            <person name="Meyerdierks A."/>
            <person name="Storesund J.E."/>
            <person name="Kallscheuer N."/>
            <person name="Luecker S."/>
            <person name="Lage O.M."/>
            <person name="Pohl T."/>
            <person name="Merkel B.J."/>
            <person name="Hornburger P."/>
            <person name="Mueller R.-W."/>
            <person name="Bruemmer F."/>
            <person name="Labrenz M."/>
            <person name="Spormann A.M."/>
            <person name="Op den Camp H."/>
            <person name="Overmann J."/>
            <person name="Amann R."/>
            <person name="Jetten M.S.M."/>
            <person name="Mascher T."/>
            <person name="Medema M.H."/>
            <person name="Devos D.P."/>
            <person name="Kaster A.-K."/>
            <person name="Ovreas L."/>
            <person name="Rohde M."/>
            <person name="Galperin M.Y."/>
            <person name="Jogler C."/>
        </authorList>
    </citation>
    <scope>NUCLEOTIDE SEQUENCE [LARGE SCALE GENOMIC DNA]</scope>
    <source>
        <strain evidence="11 12">KS4</strain>
    </source>
</reference>
<dbReference type="Pfam" id="PF01242">
    <property type="entry name" value="PTPS"/>
    <property type="match status" value="1"/>
</dbReference>
<dbReference type="KEGG" id="pcor:KS4_35180"/>
<name>A0A517YZ02_9BACT</name>
<dbReference type="InterPro" id="IPR038418">
    <property type="entry name" value="6-PTP_synth/QueD_sf"/>
</dbReference>
<keyword evidence="8" id="KW-0456">Lyase</keyword>
<evidence type="ECO:0000256" key="4">
    <source>
        <dbReference type="ARBA" id="ARBA00012982"/>
    </source>
</evidence>
<sequence>MCVTDGSAAGGVLPPEATEKFNTWGGWPAMRGLSRWYEVEVICKGDADETGYFINISEIDQAVREQTLPYLQDMISGPGDPASAPIGEVVRGMINGLQPLLQEAVAEVRLHLTPMLSMGIESENMDKVTIRHEYEFSAAHRLHCDSLSDEANREVFGKCNNPEGHGHNYVVQVAVAMPIDPMGDVAHVEELDELVDTVVIKPFDHKHLNKDTEEFAALNPTVENITKMVWEKLTGKVDDLGSMPGAELVEVKVWETQKTSCVYRGE</sequence>
<dbReference type="GO" id="GO:0070497">
    <property type="term" value="F:6-carboxytetrahydropterin synthase activity"/>
    <property type="evidence" value="ECO:0007669"/>
    <property type="project" value="UniProtKB-EC"/>
</dbReference>
<dbReference type="InterPro" id="IPR022470">
    <property type="entry name" value="PTPS_Cys_AS"/>
</dbReference>
<accession>A0A517YZ02</accession>
<evidence type="ECO:0000256" key="1">
    <source>
        <dbReference type="ARBA" id="ARBA00001947"/>
    </source>
</evidence>
<evidence type="ECO:0000256" key="10">
    <source>
        <dbReference type="ARBA" id="ARBA00048807"/>
    </source>
</evidence>
<dbReference type="EC" id="4.1.2.50" evidence="4"/>
<comment type="similarity">
    <text evidence="3">Belongs to the PTPS family. QueD subfamily.</text>
</comment>
<evidence type="ECO:0000256" key="7">
    <source>
        <dbReference type="ARBA" id="ARBA00022833"/>
    </source>
</evidence>
<proteinExistence type="inferred from homology"/>
<comment type="cofactor">
    <cofactor evidence="1">
        <name>Zn(2+)</name>
        <dbReference type="ChEBI" id="CHEBI:29105"/>
    </cofactor>
</comment>
<evidence type="ECO:0000256" key="9">
    <source>
        <dbReference type="ARBA" id="ARBA00031449"/>
    </source>
</evidence>
<dbReference type="EMBL" id="CP036425">
    <property type="protein sequence ID" value="QDU35437.1"/>
    <property type="molecule type" value="Genomic_DNA"/>
</dbReference>
<dbReference type="PROSITE" id="PS00987">
    <property type="entry name" value="PTPS_1"/>
    <property type="match status" value="1"/>
</dbReference>
<dbReference type="InterPro" id="IPR007115">
    <property type="entry name" value="6-PTP_synth/QueD"/>
</dbReference>
<dbReference type="PANTHER" id="PTHR12589">
    <property type="entry name" value="PYRUVOYL TETRAHYDROBIOPTERIN SYNTHASE"/>
    <property type="match status" value="1"/>
</dbReference>
<comment type="pathway">
    <text evidence="2">Purine metabolism; 7-cyano-7-deazaguanine biosynthesis.</text>
</comment>
<organism evidence="11 12">
    <name type="scientific">Poriferisphaera corsica</name>
    <dbReference type="NCBI Taxonomy" id="2528020"/>
    <lineage>
        <taxon>Bacteria</taxon>
        <taxon>Pseudomonadati</taxon>
        <taxon>Planctomycetota</taxon>
        <taxon>Phycisphaerae</taxon>
        <taxon>Phycisphaerales</taxon>
        <taxon>Phycisphaeraceae</taxon>
        <taxon>Poriferisphaera</taxon>
    </lineage>
</organism>
<evidence type="ECO:0000256" key="2">
    <source>
        <dbReference type="ARBA" id="ARBA00005061"/>
    </source>
</evidence>
<evidence type="ECO:0000313" key="11">
    <source>
        <dbReference type="EMBL" id="QDU35437.1"/>
    </source>
</evidence>
<dbReference type="GO" id="GO:0006729">
    <property type="term" value="P:tetrahydrobiopterin biosynthetic process"/>
    <property type="evidence" value="ECO:0007669"/>
    <property type="project" value="InterPro"/>
</dbReference>
<evidence type="ECO:0000256" key="3">
    <source>
        <dbReference type="ARBA" id="ARBA00008900"/>
    </source>
</evidence>
<keyword evidence="7" id="KW-0862">Zinc</keyword>
<gene>
    <name evidence="11" type="ORF">KS4_35180</name>
</gene>